<organism evidence="2 3">
    <name type="scientific">Algoriphagus sediminis</name>
    <dbReference type="NCBI Taxonomy" id="3057113"/>
    <lineage>
        <taxon>Bacteria</taxon>
        <taxon>Pseudomonadati</taxon>
        <taxon>Bacteroidota</taxon>
        <taxon>Cytophagia</taxon>
        <taxon>Cytophagales</taxon>
        <taxon>Cyclobacteriaceae</taxon>
        <taxon>Algoriphagus</taxon>
    </lineage>
</organism>
<evidence type="ECO:0000256" key="1">
    <source>
        <dbReference type="SAM" id="Phobius"/>
    </source>
</evidence>
<dbReference type="Proteomes" id="UP001171916">
    <property type="component" value="Unassembled WGS sequence"/>
</dbReference>
<evidence type="ECO:0008006" key="4">
    <source>
        <dbReference type="Google" id="ProtNLM"/>
    </source>
</evidence>
<reference evidence="2" key="1">
    <citation type="submission" date="2023-06" db="EMBL/GenBank/DDBJ databases">
        <title>Robiginitalea aurantiacus sp. nov. and Algoriphagus sediminis sp. nov., isolated from coastal sediment.</title>
        <authorList>
            <person name="Zhou Z.Y."/>
            <person name="An J."/>
            <person name="Jia Y.W."/>
            <person name="Du Z.J."/>
        </authorList>
    </citation>
    <scope>NUCLEOTIDE SEQUENCE</scope>
    <source>
        <strain evidence="2">C2-7</strain>
    </source>
</reference>
<gene>
    <name evidence="2" type="ORF">QVH07_16085</name>
</gene>
<feature type="transmembrane region" description="Helical" evidence="1">
    <location>
        <begin position="59"/>
        <end position="77"/>
    </location>
</feature>
<dbReference type="EMBL" id="JAUEPH010000008">
    <property type="protein sequence ID" value="MDN3205682.1"/>
    <property type="molecule type" value="Genomic_DNA"/>
</dbReference>
<proteinExistence type="predicted"/>
<keyword evidence="1" id="KW-0812">Transmembrane</keyword>
<keyword evidence="3" id="KW-1185">Reference proteome</keyword>
<name>A0ABT7YGN2_9BACT</name>
<keyword evidence="1" id="KW-0472">Membrane</keyword>
<feature type="transmembrane region" description="Helical" evidence="1">
    <location>
        <begin position="97"/>
        <end position="117"/>
    </location>
</feature>
<feature type="transmembrane region" description="Helical" evidence="1">
    <location>
        <begin position="34"/>
        <end position="53"/>
    </location>
</feature>
<protein>
    <recommendedName>
        <fullName evidence="4">DUF624 domain-containing protein</fullName>
    </recommendedName>
</protein>
<evidence type="ECO:0000313" key="2">
    <source>
        <dbReference type="EMBL" id="MDN3205682.1"/>
    </source>
</evidence>
<dbReference type="PANTHER" id="PTHR40076">
    <property type="entry name" value="MEMBRANE PROTEIN-RELATED"/>
    <property type="match status" value="1"/>
</dbReference>
<dbReference type="RefSeq" id="WP_290002426.1">
    <property type="nucleotide sequence ID" value="NZ_JAUEPH010000008.1"/>
</dbReference>
<dbReference type="PANTHER" id="PTHR40076:SF1">
    <property type="entry name" value="MEMBRANE PROTEIN"/>
    <property type="match status" value="1"/>
</dbReference>
<sequence length="218" mass="25458">MDRGKLESIISKGVDFEIKDILTRGWETFRVNSMMHIGFTFLLMFVQFLFTFFMEDYLFIFTIFLAPALVTGFYLIANRISQQEFFDFPDYFHGFRYWLAVIIVNLISSILVVLGIFLFVIPAIYLLVSYMFCLLFTVFGGFEFWTSMELSRRLVSTNWFKFFLFGLVLLLINLAGILTLGVGLLFTIPWSYFSVYVLFEELTRDAVIVNSTSDDDHS</sequence>
<feature type="transmembrane region" description="Helical" evidence="1">
    <location>
        <begin position="162"/>
        <end position="188"/>
    </location>
</feature>
<feature type="transmembrane region" description="Helical" evidence="1">
    <location>
        <begin position="123"/>
        <end position="142"/>
    </location>
</feature>
<accession>A0ABT7YGN2</accession>
<keyword evidence="1" id="KW-1133">Transmembrane helix</keyword>
<evidence type="ECO:0000313" key="3">
    <source>
        <dbReference type="Proteomes" id="UP001171916"/>
    </source>
</evidence>
<comment type="caution">
    <text evidence="2">The sequence shown here is derived from an EMBL/GenBank/DDBJ whole genome shotgun (WGS) entry which is preliminary data.</text>
</comment>
<dbReference type="InterPro" id="IPR010380">
    <property type="entry name" value="DUF975"/>
</dbReference>